<dbReference type="EMBL" id="EAAA01000794">
    <property type="status" value="NOT_ANNOTATED_CDS"/>
    <property type="molecule type" value="Genomic_DNA"/>
</dbReference>
<dbReference type="CDD" id="cd00051">
    <property type="entry name" value="EFh"/>
    <property type="match status" value="1"/>
</dbReference>
<feature type="domain" description="EF-hand" evidence="4">
    <location>
        <begin position="207"/>
        <end position="242"/>
    </location>
</feature>
<dbReference type="GeneID" id="100178497"/>
<keyword evidence="1" id="KW-0106">Calcium</keyword>
<dbReference type="InterPro" id="IPR002048">
    <property type="entry name" value="EF_hand_dom"/>
</dbReference>
<feature type="domain" description="EF-hand" evidence="4">
    <location>
        <begin position="171"/>
        <end position="206"/>
    </location>
</feature>
<dbReference type="Proteomes" id="UP000008144">
    <property type="component" value="Chromosome 11"/>
</dbReference>
<dbReference type="SMART" id="SM00054">
    <property type="entry name" value="EFh"/>
    <property type="match status" value="2"/>
</dbReference>
<gene>
    <name evidence="5" type="primary">LOC100178497</name>
</gene>
<evidence type="ECO:0000256" key="1">
    <source>
        <dbReference type="ARBA" id="ARBA00022837"/>
    </source>
</evidence>
<sequence>MNSDSGSAEPSTDDVLIEYVKEKDNLRIDLKQKDAEIQKYKAKVYDLHERIKTLEEEKKELAAANAALLSRELPVNNKPSSNVPPNKLGVVRPRTAAGGRSPMLSRPKTAGRGRGKAASNSTSKKATNNVQVKSELPPPAAEIDPKKYKEAIDRLAHLDEIAEKFPELKLSVVFTSEKFFKEGDINNDGTIDCEELEALLTKQGHLYTNKELKDIMGQIDVDNTGTIDIMEYLAVMERVQLRKRVNLPQALTRSSTCIVQ</sequence>
<name>H2XQM7_CIOIN</name>
<dbReference type="OrthoDB" id="9451669at2759"/>
<keyword evidence="2" id="KW-0175">Coiled coil</keyword>
<feature type="coiled-coil region" evidence="2">
    <location>
        <begin position="16"/>
        <end position="71"/>
    </location>
</feature>
<reference evidence="5" key="4">
    <citation type="submission" date="2025-09" db="UniProtKB">
        <authorList>
            <consortium name="Ensembl"/>
        </authorList>
    </citation>
    <scope>IDENTIFICATION</scope>
</reference>
<dbReference type="InterPro" id="IPR011992">
    <property type="entry name" value="EF-hand-dom_pair"/>
</dbReference>
<dbReference type="HOGENOM" id="CLU_1069417_0_0_1"/>
<reference evidence="5" key="3">
    <citation type="submission" date="2025-08" db="UniProtKB">
        <authorList>
            <consortium name="Ensembl"/>
        </authorList>
    </citation>
    <scope>IDENTIFICATION</scope>
</reference>
<reference evidence="5" key="2">
    <citation type="journal article" date="2008" name="Genome Biol.">
        <title>Improved genome assembly and evidence-based global gene model set for the chordate Ciona intestinalis: new insight into intron and operon populations.</title>
        <authorList>
            <person name="Satou Y."/>
            <person name="Mineta K."/>
            <person name="Ogasawara M."/>
            <person name="Sasakura Y."/>
            <person name="Shoguchi E."/>
            <person name="Ueno K."/>
            <person name="Yamada L."/>
            <person name="Matsumoto J."/>
            <person name="Wasserscheid J."/>
            <person name="Dewar K."/>
            <person name="Wiley G.B."/>
            <person name="Macmil S.L."/>
            <person name="Roe B.A."/>
            <person name="Zeller R.W."/>
            <person name="Hastings K.E."/>
            <person name="Lemaire P."/>
            <person name="Lindquist E."/>
            <person name="Endo T."/>
            <person name="Hotta K."/>
            <person name="Inaba K."/>
        </authorList>
    </citation>
    <scope>NUCLEOTIDE SEQUENCE [LARGE SCALE GENOMIC DNA]</scope>
    <source>
        <strain evidence="5">wild type</strain>
    </source>
</reference>
<evidence type="ECO:0000256" key="2">
    <source>
        <dbReference type="SAM" id="Coils"/>
    </source>
</evidence>
<dbReference type="InterPro" id="IPR018247">
    <property type="entry name" value="EF_Hand_1_Ca_BS"/>
</dbReference>
<dbReference type="AlphaFoldDB" id="H2XQM7"/>
<dbReference type="PROSITE" id="PS50222">
    <property type="entry name" value="EF_HAND_2"/>
    <property type="match status" value="2"/>
</dbReference>
<accession>A0A1W2WKY5</accession>
<proteinExistence type="predicted"/>
<dbReference type="Gene3D" id="1.10.238.10">
    <property type="entry name" value="EF-hand"/>
    <property type="match status" value="1"/>
</dbReference>
<evidence type="ECO:0000256" key="3">
    <source>
        <dbReference type="SAM" id="MobiDB-lite"/>
    </source>
</evidence>
<dbReference type="STRING" id="7719.ENSCINP00000031961"/>
<dbReference type="Ensembl" id="ENSCINT00000032961.1">
    <property type="protein sequence ID" value="ENSCINP00000031961.1"/>
    <property type="gene ID" value="ENSCING00000020267.1"/>
</dbReference>
<evidence type="ECO:0000259" key="4">
    <source>
        <dbReference type="PROSITE" id="PS50222"/>
    </source>
</evidence>
<dbReference type="InParanoid" id="H2XQM7"/>
<dbReference type="GeneTree" id="ENSGT00940000153541"/>
<feature type="compositionally biased region" description="Polar residues" evidence="3">
    <location>
        <begin position="118"/>
        <end position="132"/>
    </location>
</feature>
<evidence type="ECO:0000313" key="5">
    <source>
        <dbReference type="Ensembl" id="ENSCINP00000031961.1"/>
    </source>
</evidence>
<dbReference type="PROSITE" id="PS00018">
    <property type="entry name" value="EF_HAND_1"/>
    <property type="match status" value="2"/>
</dbReference>
<reference evidence="6" key="1">
    <citation type="journal article" date="2002" name="Science">
        <title>The draft genome of Ciona intestinalis: insights into chordate and vertebrate origins.</title>
        <authorList>
            <person name="Dehal P."/>
            <person name="Satou Y."/>
            <person name="Campbell R.K."/>
            <person name="Chapman J."/>
            <person name="Degnan B."/>
            <person name="De Tomaso A."/>
            <person name="Davidson B."/>
            <person name="Di Gregorio A."/>
            <person name="Gelpke M."/>
            <person name="Goodstein D.M."/>
            <person name="Harafuji N."/>
            <person name="Hastings K.E."/>
            <person name="Ho I."/>
            <person name="Hotta K."/>
            <person name="Huang W."/>
            <person name="Kawashima T."/>
            <person name="Lemaire P."/>
            <person name="Martinez D."/>
            <person name="Meinertzhagen I.A."/>
            <person name="Necula S."/>
            <person name="Nonaka M."/>
            <person name="Putnam N."/>
            <person name="Rash S."/>
            <person name="Saiga H."/>
            <person name="Satake M."/>
            <person name="Terry A."/>
            <person name="Yamada L."/>
            <person name="Wang H.G."/>
            <person name="Awazu S."/>
            <person name="Azumi K."/>
            <person name="Boore J."/>
            <person name="Branno M."/>
            <person name="Chin-Bow S."/>
            <person name="DeSantis R."/>
            <person name="Doyle S."/>
            <person name="Francino P."/>
            <person name="Keys D.N."/>
            <person name="Haga S."/>
            <person name="Hayashi H."/>
            <person name="Hino K."/>
            <person name="Imai K.S."/>
            <person name="Inaba K."/>
            <person name="Kano S."/>
            <person name="Kobayashi K."/>
            <person name="Kobayashi M."/>
            <person name="Lee B.I."/>
            <person name="Makabe K.W."/>
            <person name="Manohar C."/>
            <person name="Matassi G."/>
            <person name="Medina M."/>
            <person name="Mochizuki Y."/>
            <person name="Mount S."/>
            <person name="Morishita T."/>
            <person name="Miura S."/>
            <person name="Nakayama A."/>
            <person name="Nishizaka S."/>
            <person name="Nomoto H."/>
            <person name="Ohta F."/>
            <person name="Oishi K."/>
            <person name="Rigoutsos I."/>
            <person name="Sano M."/>
            <person name="Sasaki A."/>
            <person name="Sasakura Y."/>
            <person name="Shoguchi E."/>
            <person name="Shin-i T."/>
            <person name="Spagnuolo A."/>
            <person name="Stainier D."/>
            <person name="Suzuki M.M."/>
            <person name="Tassy O."/>
            <person name="Takatori N."/>
            <person name="Tokuoka M."/>
            <person name="Yagi K."/>
            <person name="Yoshizaki F."/>
            <person name="Wada S."/>
            <person name="Zhang C."/>
            <person name="Hyatt P.D."/>
            <person name="Larimer F."/>
            <person name="Detter C."/>
            <person name="Doggett N."/>
            <person name="Glavina T."/>
            <person name="Hawkins T."/>
            <person name="Richardson P."/>
            <person name="Lucas S."/>
            <person name="Kohara Y."/>
            <person name="Levine M."/>
            <person name="Satoh N."/>
            <person name="Rokhsar D.S."/>
        </authorList>
    </citation>
    <scope>NUCLEOTIDE SEQUENCE [LARGE SCALE GENOMIC DNA]</scope>
</reference>
<dbReference type="SUPFAM" id="SSF47473">
    <property type="entry name" value="EF-hand"/>
    <property type="match status" value="1"/>
</dbReference>
<dbReference type="Pfam" id="PF13499">
    <property type="entry name" value="EF-hand_7"/>
    <property type="match status" value="1"/>
</dbReference>
<evidence type="ECO:0000313" key="6">
    <source>
        <dbReference type="Proteomes" id="UP000008144"/>
    </source>
</evidence>
<organism evidence="5 6">
    <name type="scientific">Ciona intestinalis</name>
    <name type="common">Transparent sea squirt</name>
    <name type="synonym">Ascidia intestinalis</name>
    <dbReference type="NCBI Taxonomy" id="7719"/>
    <lineage>
        <taxon>Eukaryota</taxon>
        <taxon>Metazoa</taxon>
        <taxon>Chordata</taxon>
        <taxon>Tunicata</taxon>
        <taxon>Ascidiacea</taxon>
        <taxon>Phlebobranchia</taxon>
        <taxon>Cionidae</taxon>
        <taxon>Ciona</taxon>
    </lineage>
</organism>
<dbReference type="OMA" id="DTYKYYE"/>
<accession>H2XQM7</accession>
<dbReference type="KEGG" id="cin:100178497"/>
<keyword evidence="6" id="KW-1185">Reference proteome</keyword>
<feature type="compositionally biased region" description="Low complexity" evidence="3">
    <location>
        <begin position="74"/>
        <end position="87"/>
    </location>
</feature>
<feature type="region of interest" description="Disordered" evidence="3">
    <location>
        <begin position="74"/>
        <end position="145"/>
    </location>
</feature>
<dbReference type="GO" id="GO:0005509">
    <property type="term" value="F:calcium ion binding"/>
    <property type="evidence" value="ECO:0007669"/>
    <property type="project" value="InterPro"/>
</dbReference>
<protein>
    <submittedName>
        <fullName evidence="5">Uncharacterized LOC100178497</fullName>
    </submittedName>
</protein>
<dbReference type="RefSeq" id="XP_002130400.1">
    <property type="nucleotide sequence ID" value="XM_002130364.5"/>
</dbReference>